<name>A0AAN0MGW7_9ACTN</name>
<feature type="transmembrane region" description="Helical" evidence="1">
    <location>
        <begin position="21"/>
        <end position="40"/>
    </location>
</feature>
<feature type="transmembrane region" description="Helical" evidence="1">
    <location>
        <begin position="187"/>
        <end position="213"/>
    </location>
</feature>
<gene>
    <name evidence="2" type="ORF">brsh051_13750</name>
</gene>
<organism evidence="2 3">
    <name type="scientific">Brooklawnia propionicigenes</name>
    <dbReference type="NCBI Taxonomy" id="3041175"/>
    <lineage>
        <taxon>Bacteria</taxon>
        <taxon>Bacillati</taxon>
        <taxon>Actinomycetota</taxon>
        <taxon>Actinomycetes</taxon>
        <taxon>Propionibacteriales</taxon>
        <taxon>Propionibacteriaceae</taxon>
        <taxon>Brooklawnia</taxon>
    </lineage>
</organism>
<keyword evidence="1" id="KW-1133">Transmembrane helix</keyword>
<accession>A0AAN0MGW7</accession>
<feature type="transmembrane region" description="Helical" evidence="1">
    <location>
        <begin position="269"/>
        <end position="288"/>
    </location>
</feature>
<evidence type="ECO:0000313" key="3">
    <source>
        <dbReference type="Proteomes" id="UP001431656"/>
    </source>
</evidence>
<protein>
    <submittedName>
        <fullName evidence="2">Uncharacterized protein</fullName>
    </submittedName>
</protein>
<keyword evidence="1" id="KW-0472">Membrane</keyword>
<reference evidence="2" key="1">
    <citation type="journal article" date="2024" name="Int. J. Syst. Evol. Microbiol.">
        <title>Brooklawnia propionicigenes sp. nov., a facultatively anaerobic, propionate-producing bacterium isolated from a methanogenic reactor treating waste from cattle farms.</title>
        <authorList>
            <person name="Akita Y."/>
            <person name="Ueki A."/>
            <person name="Tonouchi A."/>
            <person name="Sugawara Y."/>
            <person name="Honma S."/>
            <person name="Kaku N."/>
            <person name="Ueki K."/>
        </authorList>
    </citation>
    <scope>NUCLEOTIDE SEQUENCE</scope>
    <source>
        <strain evidence="2">SH051</strain>
    </source>
</reference>
<feature type="transmembrane region" description="Helical" evidence="1">
    <location>
        <begin position="60"/>
        <end position="81"/>
    </location>
</feature>
<feature type="transmembrane region" description="Helical" evidence="1">
    <location>
        <begin position="102"/>
        <end position="121"/>
    </location>
</feature>
<proteinExistence type="predicted"/>
<dbReference type="RefSeq" id="WP_286268401.1">
    <property type="nucleotide sequence ID" value="NZ_AP028056.1"/>
</dbReference>
<feature type="transmembrane region" description="Helical" evidence="1">
    <location>
        <begin position="234"/>
        <end position="257"/>
    </location>
</feature>
<sequence>MSFARAWWGQLTDLTSQTLRVWWQVLPKILIAWVSGWLVYRVALTLTAPIQETHPWLTVAIFSCGLVTQLAAIIIAIRIAGQPAGLWETLPARAAAIGRDEPLLKVVSLSLLPFVGVYSVFNGINEATYQLFVHGALESSTVLNPQSATTVLDPTTARQRLTIGAVLVASYLLRRGLEAAAERTGRWAFGLGGALVEGFFSVVLIFGGSRMLGDLGIWLRERVFYGWLLEGKDWLLGVLASLHIAIPAFLSWAWQAWTLHLWPLITDAMLAPLLWLAVTGLVFGTYTLSAAELWEKGRQGGFAGPWSRRSRRLARLESRGLSASRGSQTVVLEFVEIFVGDLEARVIPFVQSLRHVLRVGLPFMGAFILLYSLVSAIQPLSYLLMRDLIGGNVFAFWFRVQPPLDLLSGMLGEPLRISLLAVAMTLTLSAVQRSDSSPAAAAHQQAQLAVPPPTRGWPSIGQLVSAIALTLACILAAGALTKASDSPADTDLRWAAPGETVDLLAGQPMRVTGLDSGTWLEIRGTASPGLVTEAIFLGIDVEMTSRARPVGSIRCELRAAGRDGNPLVVESPVDGHFLTPQLGFTERVRVVFERPVDGLAGSRLHCKPMGFYLAYEPEVVFDLGIDEALQTQLASNAAGMVVPDPQFEVAR</sequence>
<keyword evidence="1" id="KW-0812">Transmembrane</keyword>
<evidence type="ECO:0000256" key="1">
    <source>
        <dbReference type="SAM" id="Phobius"/>
    </source>
</evidence>
<evidence type="ECO:0000313" key="2">
    <source>
        <dbReference type="EMBL" id="BEH02094.1"/>
    </source>
</evidence>
<dbReference type="Proteomes" id="UP001431656">
    <property type="component" value="Chromosome"/>
</dbReference>
<feature type="transmembrane region" description="Helical" evidence="1">
    <location>
        <begin position="355"/>
        <end position="374"/>
    </location>
</feature>
<keyword evidence="3" id="KW-1185">Reference proteome</keyword>
<dbReference type="AlphaFoldDB" id="A0AAN0MGW7"/>
<dbReference type="EMBL" id="AP028056">
    <property type="protein sequence ID" value="BEH02094.1"/>
    <property type="molecule type" value="Genomic_DNA"/>
</dbReference>
<dbReference type="KEGG" id="broo:brsh051_13750"/>